<comment type="caution">
    <text evidence="2">The sequence shown here is derived from an EMBL/GenBank/DDBJ whole genome shotgun (WGS) entry which is preliminary data.</text>
</comment>
<keyword evidence="3" id="KW-1185">Reference proteome</keyword>
<feature type="compositionally biased region" description="Basic and acidic residues" evidence="1">
    <location>
        <begin position="17"/>
        <end position="30"/>
    </location>
</feature>
<protein>
    <submittedName>
        <fullName evidence="2">Uncharacterized protein</fullName>
    </submittedName>
</protein>
<evidence type="ECO:0000313" key="3">
    <source>
        <dbReference type="Proteomes" id="UP001497382"/>
    </source>
</evidence>
<organism evidence="2 3">
    <name type="scientific">Larinioides sclopetarius</name>
    <dbReference type="NCBI Taxonomy" id="280406"/>
    <lineage>
        <taxon>Eukaryota</taxon>
        <taxon>Metazoa</taxon>
        <taxon>Ecdysozoa</taxon>
        <taxon>Arthropoda</taxon>
        <taxon>Chelicerata</taxon>
        <taxon>Arachnida</taxon>
        <taxon>Araneae</taxon>
        <taxon>Araneomorphae</taxon>
        <taxon>Entelegynae</taxon>
        <taxon>Araneoidea</taxon>
        <taxon>Araneidae</taxon>
        <taxon>Larinioides</taxon>
    </lineage>
</organism>
<evidence type="ECO:0000313" key="2">
    <source>
        <dbReference type="EMBL" id="CAL1270014.1"/>
    </source>
</evidence>
<accession>A0AAV1ZES3</accession>
<dbReference type="EMBL" id="CAXIEN010000045">
    <property type="protein sequence ID" value="CAL1270014.1"/>
    <property type="molecule type" value="Genomic_DNA"/>
</dbReference>
<evidence type="ECO:0000256" key="1">
    <source>
        <dbReference type="SAM" id="MobiDB-lite"/>
    </source>
</evidence>
<name>A0AAV1ZES3_9ARAC</name>
<sequence>MNFEIACSPARGLSSPMKDKLTTPSLRDKSSPSSIRTLLMIHTYTE</sequence>
<dbReference type="AlphaFoldDB" id="A0AAV1ZES3"/>
<gene>
    <name evidence="2" type="ORF">LARSCL_LOCUS5058</name>
</gene>
<dbReference type="Proteomes" id="UP001497382">
    <property type="component" value="Unassembled WGS sequence"/>
</dbReference>
<reference evidence="2 3" key="1">
    <citation type="submission" date="2024-04" db="EMBL/GenBank/DDBJ databases">
        <authorList>
            <person name="Rising A."/>
            <person name="Reimegard J."/>
            <person name="Sonavane S."/>
            <person name="Akerstrom W."/>
            <person name="Nylinder S."/>
            <person name="Hedman E."/>
            <person name="Kallberg Y."/>
        </authorList>
    </citation>
    <scope>NUCLEOTIDE SEQUENCE [LARGE SCALE GENOMIC DNA]</scope>
</reference>
<proteinExistence type="predicted"/>
<feature type="region of interest" description="Disordered" evidence="1">
    <location>
        <begin position="1"/>
        <end position="32"/>
    </location>
</feature>